<accession>A0A835YF40</accession>
<organism evidence="11 12">
    <name type="scientific">Edaphochlamys debaryana</name>
    <dbReference type="NCBI Taxonomy" id="47281"/>
    <lineage>
        <taxon>Eukaryota</taxon>
        <taxon>Viridiplantae</taxon>
        <taxon>Chlorophyta</taxon>
        <taxon>core chlorophytes</taxon>
        <taxon>Chlorophyceae</taxon>
        <taxon>CS clade</taxon>
        <taxon>Chlamydomonadales</taxon>
        <taxon>Chlamydomonadales incertae sedis</taxon>
        <taxon>Edaphochlamys</taxon>
    </lineage>
</organism>
<keyword evidence="8 9" id="KW-0472">Membrane</keyword>
<dbReference type="GO" id="GO:0022900">
    <property type="term" value="P:electron transport chain"/>
    <property type="evidence" value="ECO:0007669"/>
    <property type="project" value="InterPro"/>
</dbReference>
<keyword evidence="4 9" id="KW-0999">Mitochondrion inner membrane</keyword>
<evidence type="ECO:0000313" key="11">
    <source>
        <dbReference type="EMBL" id="KAG2501675.1"/>
    </source>
</evidence>
<keyword evidence="2 9" id="KW-0813">Transport</keyword>
<evidence type="ECO:0000256" key="5">
    <source>
        <dbReference type="ARBA" id="ARBA00022946"/>
    </source>
</evidence>
<evidence type="ECO:0000256" key="1">
    <source>
        <dbReference type="ARBA" id="ARBA00005882"/>
    </source>
</evidence>
<evidence type="ECO:0000256" key="4">
    <source>
        <dbReference type="ARBA" id="ARBA00022792"/>
    </source>
</evidence>
<keyword evidence="5 9" id="KW-0809">Transit peptide</keyword>
<protein>
    <recommendedName>
        <fullName evidence="9">NADH dehydrogenase [ubiquinone] iron-sulfur protein 4, mitochondrial</fullName>
    </recommendedName>
</protein>
<evidence type="ECO:0000256" key="10">
    <source>
        <dbReference type="SAM" id="MobiDB-lite"/>
    </source>
</evidence>
<feature type="region of interest" description="Disordered" evidence="10">
    <location>
        <begin position="54"/>
        <end position="90"/>
    </location>
</feature>
<keyword evidence="3 9" id="KW-0679">Respiratory chain</keyword>
<comment type="similarity">
    <text evidence="1 9">Belongs to the complex I NDUFS4 subunit family.</text>
</comment>
<keyword evidence="12" id="KW-1185">Reference proteome</keyword>
<evidence type="ECO:0000256" key="8">
    <source>
        <dbReference type="ARBA" id="ARBA00023136"/>
    </source>
</evidence>
<feature type="region of interest" description="Disordered" evidence="10">
    <location>
        <begin position="237"/>
        <end position="273"/>
    </location>
</feature>
<comment type="function">
    <text evidence="9">Accessory subunit of the mitochondrial membrane respiratory chain NADH dehydrogenase (Complex I), that is believed not to be involved in catalysis. Complex I functions in the transfer of electrons from NADH to the respiratory chain. The immediate electron acceptor for the enzyme is believed to be ubiquinone.</text>
</comment>
<feature type="compositionally biased region" description="Pro residues" evidence="10">
    <location>
        <begin position="58"/>
        <end position="75"/>
    </location>
</feature>
<evidence type="ECO:0000313" key="12">
    <source>
        <dbReference type="Proteomes" id="UP000612055"/>
    </source>
</evidence>
<reference evidence="11" key="1">
    <citation type="journal article" date="2020" name="bioRxiv">
        <title>Comparative genomics of Chlamydomonas.</title>
        <authorList>
            <person name="Craig R.J."/>
            <person name="Hasan A.R."/>
            <person name="Ness R.W."/>
            <person name="Keightley P.D."/>
        </authorList>
    </citation>
    <scope>NUCLEOTIDE SEQUENCE</scope>
    <source>
        <strain evidence="11">CCAP 11/70</strain>
    </source>
</reference>
<sequence length="273" mass="27877">MRAASSCAAALARICGRSASAAAAAPASASALASAGPASAAQQLLLPLLRAGVTTTAPPAPEPKPTHQAPPPAPNTSPSAASGTPPVGPQDYTIALKAAQQLAGSTGQPPIGPGEAGLLSGHVPLNMQPNKVLIYSAARCPEQQGRQRTSFNRSTPAWGIEFIDPPAEKWVNRLMGWTSTGDSARQSNVALNFFTWEEAARFCDKHGWAYEVQPPLEPRTTRSKRWASYGDNFSTKRHGAPDLAHLPSNAGGAGHGGGGAGVQLKAGAGAGGN</sequence>
<proteinExistence type="inferred from homology"/>
<keyword evidence="7 9" id="KW-0496">Mitochondrion</keyword>
<dbReference type="AlphaFoldDB" id="A0A835YF40"/>
<dbReference type="InterPro" id="IPR006885">
    <property type="entry name" value="NADH_UbQ_FeS_4_mit-like"/>
</dbReference>
<evidence type="ECO:0000256" key="7">
    <source>
        <dbReference type="ARBA" id="ARBA00023128"/>
    </source>
</evidence>
<dbReference type="Gene3D" id="3.30.160.190">
    <property type="entry name" value="atu1810 like domain"/>
    <property type="match status" value="1"/>
</dbReference>
<dbReference type="PANTHER" id="PTHR12219">
    <property type="entry name" value="NADH-UBIQUINONE OXIDOREDUCTASE"/>
    <property type="match status" value="1"/>
</dbReference>
<comment type="caution">
    <text evidence="11">The sequence shown here is derived from an EMBL/GenBank/DDBJ whole genome shotgun (WGS) entry which is preliminary data.</text>
</comment>
<gene>
    <name evidence="11" type="ORF">HYH03_000178</name>
</gene>
<dbReference type="OrthoDB" id="3089at2759"/>
<dbReference type="Proteomes" id="UP000612055">
    <property type="component" value="Unassembled WGS sequence"/>
</dbReference>
<feature type="compositionally biased region" description="Gly residues" evidence="10">
    <location>
        <begin position="251"/>
        <end position="261"/>
    </location>
</feature>
<dbReference type="Pfam" id="PF04800">
    <property type="entry name" value="NDUS4"/>
    <property type="match status" value="1"/>
</dbReference>
<dbReference type="EMBL" id="JAEHOE010000001">
    <property type="protein sequence ID" value="KAG2501675.1"/>
    <property type="molecule type" value="Genomic_DNA"/>
</dbReference>
<feature type="compositionally biased region" description="Low complexity" evidence="10">
    <location>
        <begin position="76"/>
        <end position="85"/>
    </location>
</feature>
<evidence type="ECO:0000256" key="3">
    <source>
        <dbReference type="ARBA" id="ARBA00022660"/>
    </source>
</evidence>
<dbReference type="InterPro" id="IPR038532">
    <property type="entry name" value="NDUFS4-like_sf"/>
</dbReference>
<evidence type="ECO:0000256" key="2">
    <source>
        <dbReference type="ARBA" id="ARBA00022448"/>
    </source>
</evidence>
<evidence type="ECO:0000256" key="9">
    <source>
        <dbReference type="RuleBase" id="RU367010"/>
    </source>
</evidence>
<comment type="subcellular location">
    <subcellularLocation>
        <location evidence="9">Mitochondrion inner membrane</location>
        <topology evidence="9">Peripheral membrane protein</topology>
        <orientation evidence="9">Matrix side</orientation>
    </subcellularLocation>
</comment>
<dbReference type="GO" id="GO:0005743">
    <property type="term" value="C:mitochondrial inner membrane"/>
    <property type="evidence" value="ECO:0007669"/>
    <property type="project" value="UniProtKB-SubCell"/>
</dbReference>
<name>A0A835YF40_9CHLO</name>
<evidence type="ECO:0000256" key="6">
    <source>
        <dbReference type="ARBA" id="ARBA00022982"/>
    </source>
</evidence>
<dbReference type="PANTHER" id="PTHR12219:SF8">
    <property type="entry name" value="NADH DEHYDROGENASE [UBIQUINONE] IRON-SULFUR PROTEIN 4, MITOCHONDRIAL"/>
    <property type="match status" value="1"/>
</dbReference>
<keyword evidence="6 9" id="KW-0249">Electron transport</keyword>